<evidence type="ECO:0000313" key="1">
    <source>
        <dbReference type="EMBL" id="EYC21050.1"/>
    </source>
</evidence>
<accession>A0A016V0X1</accession>
<sequence length="162" mass="18713">MYNDSKISRTNLKVDGIKTLPENIADNEGVKLAFKRERQCPKLRRRVQHDGKAAPVSESEETPGNECKYVIRVRRRLKVGQLLEKRSQMLRYTLFLGLVLCLAVPTCQWVLEGPTSDIPISNFGSAHESRLLRQRLLQAFRSMDPTIADDTVERIHRYYRSI</sequence>
<dbReference type="EMBL" id="JARK01001356">
    <property type="protein sequence ID" value="EYC21050.1"/>
    <property type="molecule type" value="Genomic_DNA"/>
</dbReference>
<proteinExistence type="predicted"/>
<gene>
    <name evidence="1" type="primary">Acey_s0020.g200</name>
    <name evidence="1" type="ORF">Y032_0020g200</name>
</gene>
<reference evidence="2" key="1">
    <citation type="journal article" date="2015" name="Nat. Genet.">
        <title>The genome and transcriptome of the zoonotic hookworm Ancylostoma ceylanicum identify infection-specific gene families.</title>
        <authorList>
            <person name="Schwarz E.M."/>
            <person name="Hu Y."/>
            <person name="Antoshechkin I."/>
            <person name="Miller M.M."/>
            <person name="Sternberg P.W."/>
            <person name="Aroian R.V."/>
        </authorList>
    </citation>
    <scope>NUCLEOTIDE SEQUENCE</scope>
    <source>
        <strain evidence="2">HY135</strain>
    </source>
</reference>
<name>A0A016V0X1_9BILA</name>
<comment type="caution">
    <text evidence="1">The sequence shown here is derived from an EMBL/GenBank/DDBJ whole genome shotgun (WGS) entry which is preliminary data.</text>
</comment>
<organism evidence="1 2">
    <name type="scientific">Ancylostoma ceylanicum</name>
    <dbReference type="NCBI Taxonomy" id="53326"/>
    <lineage>
        <taxon>Eukaryota</taxon>
        <taxon>Metazoa</taxon>
        <taxon>Ecdysozoa</taxon>
        <taxon>Nematoda</taxon>
        <taxon>Chromadorea</taxon>
        <taxon>Rhabditida</taxon>
        <taxon>Rhabditina</taxon>
        <taxon>Rhabditomorpha</taxon>
        <taxon>Strongyloidea</taxon>
        <taxon>Ancylostomatidae</taxon>
        <taxon>Ancylostomatinae</taxon>
        <taxon>Ancylostoma</taxon>
    </lineage>
</organism>
<dbReference type="OrthoDB" id="5835161at2759"/>
<dbReference type="AlphaFoldDB" id="A0A016V0X1"/>
<dbReference type="Proteomes" id="UP000024635">
    <property type="component" value="Unassembled WGS sequence"/>
</dbReference>
<protein>
    <submittedName>
        <fullName evidence="1">Uncharacterized protein</fullName>
    </submittedName>
</protein>
<evidence type="ECO:0000313" key="2">
    <source>
        <dbReference type="Proteomes" id="UP000024635"/>
    </source>
</evidence>
<keyword evidence="2" id="KW-1185">Reference proteome</keyword>